<protein>
    <submittedName>
        <fullName evidence="1">Uncharacterized protein</fullName>
    </submittedName>
</protein>
<proteinExistence type="predicted"/>
<dbReference type="EMBL" id="CP130946">
    <property type="protein sequence ID" value="XRP73776.1"/>
    <property type="molecule type" value="Genomic_DNA"/>
</dbReference>
<evidence type="ECO:0000313" key="2">
    <source>
        <dbReference type="Proteomes" id="UP001196097"/>
    </source>
</evidence>
<evidence type="ECO:0000313" key="1">
    <source>
        <dbReference type="EMBL" id="XRP73776.1"/>
    </source>
</evidence>
<gene>
    <name evidence="1" type="ORF">HF292_003760</name>
</gene>
<keyword evidence="2" id="KW-1185">Reference proteome</keyword>
<organism evidence="1 2">
    <name type="scientific">Acidithiobacillus ferruginosus</name>
    <dbReference type="NCBI Taxonomy" id="3063951"/>
    <lineage>
        <taxon>Bacteria</taxon>
        <taxon>Pseudomonadati</taxon>
        <taxon>Pseudomonadota</taxon>
        <taxon>Acidithiobacillia</taxon>
        <taxon>Acidithiobacillales</taxon>
        <taxon>Acidithiobacillaceae</taxon>
        <taxon>Acidithiobacillus</taxon>
    </lineage>
</organism>
<sequence>MSESRHSLGGIQKLIRELREVTLEIVVMKSGLSIMGGLVDHVVKSQATRPDPISGGDRHLWRVRIGLALAELLRNDLPLHYDPTPITRLQNGITQAIARYILSHTSEPNGGWILDNAIQAVAGKLSAVSMRHRRHEIRLDEDGLAVMGIIIDGERIHRHTAKACSTRPVEPKKPSKCAAPARHRAVSARENGQTCSTRPVLQDPSGSLQADNNHPPEGSASPPSPAAPTPKGVFSGGEKGNRGGAGAEPCTILFPAANVGIAEQVHGDGRIGIAAIAFRGLVEFLESSGPDPFEPFSRRGIVDA</sequence>
<reference evidence="1 2" key="1">
    <citation type="journal article" date="2021" name="ISME J.">
        <title>Genomic evolution of the class Acidithiobacillia: deep-branching Proteobacteria living in extreme acidic conditions.</title>
        <authorList>
            <person name="Moya-Beltran A."/>
            <person name="Beard S."/>
            <person name="Rojas-Villalobos C."/>
            <person name="Issotta F."/>
            <person name="Gallardo Y."/>
            <person name="Ulloa R."/>
            <person name="Giaveno A."/>
            <person name="Degli Esposti M."/>
            <person name="Johnson D.B."/>
            <person name="Quatrini R."/>
        </authorList>
    </citation>
    <scope>NUCLEOTIDE SEQUENCE [LARGE SCALE GENOMIC DNA]</scope>
    <source>
        <strain evidence="1 2">CF3</strain>
    </source>
</reference>
<dbReference type="Proteomes" id="UP001196097">
    <property type="component" value="Chromosome"/>
</dbReference>
<accession>A0ACD5IL43</accession>
<name>A0ACD5IL43_9PROT</name>